<feature type="transmembrane region" description="Helical" evidence="1">
    <location>
        <begin position="12"/>
        <end position="29"/>
    </location>
</feature>
<organism evidence="2 3">
    <name type="scientific">Polaribacter ponticola</name>
    <dbReference type="NCBI Taxonomy" id="2978475"/>
    <lineage>
        <taxon>Bacteria</taxon>
        <taxon>Pseudomonadati</taxon>
        <taxon>Bacteroidota</taxon>
        <taxon>Flavobacteriia</taxon>
        <taxon>Flavobacteriales</taxon>
        <taxon>Flavobacteriaceae</taxon>
    </lineage>
</organism>
<sequence length="108" mass="12371">MINQSVNEGKTAAIISHFWIIGLIIAFIMNMSKKNYFSSFYIRQMIGLNALQFLNGWIVYKFLGGTAGWIVGVLLFVLWIISLFGAIKSEEKLVPVVGEQFQNWFKNF</sequence>
<keyword evidence="1" id="KW-0472">Membrane</keyword>
<dbReference type="RefSeq" id="WP_265724342.1">
    <property type="nucleotide sequence ID" value="NZ_JAOSLC020000004.1"/>
</dbReference>
<protein>
    <recommendedName>
        <fullName evidence="4">DUF4870 domain-containing protein</fullName>
    </recommendedName>
</protein>
<evidence type="ECO:0000313" key="3">
    <source>
        <dbReference type="Proteomes" id="UP001151478"/>
    </source>
</evidence>
<keyword evidence="3" id="KW-1185">Reference proteome</keyword>
<evidence type="ECO:0008006" key="4">
    <source>
        <dbReference type="Google" id="ProtNLM"/>
    </source>
</evidence>
<proteinExistence type="predicted"/>
<evidence type="ECO:0000256" key="1">
    <source>
        <dbReference type="SAM" id="Phobius"/>
    </source>
</evidence>
<comment type="caution">
    <text evidence="2">The sequence shown here is derived from an EMBL/GenBank/DDBJ whole genome shotgun (WGS) entry which is preliminary data.</text>
</comment>
<keyword evidence="1" id="KW-0812">Transmembrane</keyword>
<dbReference type="Proteomes" id="UP001151478">
    <property type="component" value="Unassembled WGS sequence"/>
</dbReference>
<accession>A0ABT5SD14</accession>
<name>A0ABT5SD14_9FLAO</name>
<feature type="transmembrane region" description="Helical" evidence="1">
    <location>
        <begin position="66"/>
        <end position="87"/>
    </location>
</feature>
<reference evidence="2" key="1">
    <citation type="submission" date="2023-02" db="EMBL/GenBank/DDBJ databases">
        <title>Polaribacter ponticola sp. nov., isolated from seawater.</title>
        <authorList>
            <person name="Baek J.H."/>
            <person name="Kim J.M."/>
            <person name="Choi D.G."/>
            <person name="Jeon C.O."/>
        </authorList>
    </citation>
    <scope>NUCLEOTIDE SEQUENCE</scope>
    <source>
        <strain evidence="2">MSW5</strain>
    </source>
</reference>
<evidence type="ECO:0000313" key="2">
    <source>
        <dbReference type="EMBL" id="MDD7916012.1"/>
    </source>
</evidence>
<keyword evidence="1" id="KW-1133">Transmembrane helix</keyword>
<dbReference type="EMBL" id="JAOSLC020000004">
    <property type="protein sequence ID" value="MDD7916012.1"/>
    <property type="molecule type" value="Genomic_DNA"/>
</dbReference>
<gene>
    <name evidence="2" type="ORF">N5A56_017050</name>
</gene>